<evidence type="ECO:0000313" key="2">
    <source>
        <dbReference type="Proteomes" id="UP001066276"/>
    </source>
</evidence>
<name>A0AAV7UQH9_PLEWA</name>
<protein>
    <submittedName>
        <fullName evidence="1">Uncharacterized protein</fullName>
    </submittedName>
</protein>
<sequence length="127" mass="14159">MPPKGAKMVFPALRGKQTRLDGACSSGGLDEARTPKEGTCGAAATEKKMGELEITSLYQQLRQAEGKLMHCLRKGEESITIRAEISVLKAKANQKFSNNAAFKYQKFKAERYEYGESTEKILARWVR</sequence>
<proteinExistence type="predicted"/>
<evidence type="ECO:0000313" key="1">
    <source>
        <dbReference type="EMBL" id="KAJ1190921.1"/>
    </source>
</evidence>
<keyword evidence="2" id="KW-1185">Reference proteome</keyword>
<comment type="caution">
    <text evidence="1">The sequence shown here is derived from an EMBL/GenBank/DDBJ whole genome shotgun (WGS) entry which is preliminary data.</text>
</comment>
<dbReference type="EMBL" id="JANPWB010000004">
    <property type="protein sequence ID" value="KAJ1190921.1"/>
    <property type="molecule type" value="Genomic_DNA"/>
</dbReference>
<dbReference type="Proteomes" id="UP001066276">
    <property type="component" value="Chromosome 2_2"/>
</dbReference>
<reference evidence="1" key="1">
    <citation type="journal article" date="2022" name="bioRxiv">
        <title>Sequencing and chromosome-scale assembly of the giantPleurodeles waltlgenome.</title>
        <authorList>
            <person name="Brown T."/>
            <person name="Elewa A."/>
            <person name="Iarovenko S."/>
            <person name="Subramanian E."/>
            <person name="Araus A.J."/>
            <person name="Petzold A."/>
            <person name="Susuki M."/>
            <person name="Suzuki K.-i.T."/>
            <person name="Hayashi T."/>
            <person name="Toyoda A."/>
            <person name="Oliveira C."/>
            <person name="Osipova E."/>
            <person name="Leigh N.D."/>
            <person name="Simon A."/>
            <person name="Yun M.H."/>
        </authorList>
    </citation>
    <scope>NUCLEOTIDE SEQUENCE</scope>
    <source>
        <strain evidence="1">20211129_DDA</strain>
        <tissue evidence="1">Liver</tissue>
    </source>
</reference>
<accession>A0AAV7UQH9</accession>
<gene>
    <name evidence="1" type="ORF">NDU88_000240</name>
</gene>
<dbReference type="AlphaFoldDB" id="A0AAV7UQH9"/>
<organism evidence="1 2">
    <name type="scientific">Pleurodeles waltl</name>
    <name type="common">Iberian ribbed newt</name>
    <dbReference type="NCBI Taxonomy" id="8319"/>
    <lineage>
        <taxon>Eukaryota</taxon>
        <taxon>Metazoa</taxon>
        <taxon>Chordata</taxon>
        <taxon>Craniata</taxon>
        <taxon>Vertebrata</taxon>
        <taxon>Euteleostomi</taxon>
        <taxon>Amphibia</taxon>
        <taxon>Batrachia</taxon>
        <taxon>Caudata</taxon>
        <taxon>Salamandroidea</taxon>
        <taxon>Salamandridae</taxon>
        <taxon>Pleurodelinae</taxon>
        <taxon>Pleurodeles</taxon>
    </lineage>
</organism>